<evidence type="ECO:0000256" key="2">
    <source>
        <dbReference type="ARBA" id="ARBA00003109"/>
    </source>
</evidence>
<evidence type="ECO:0000313" key="14">
    <source>
        <dbReference type="EMBL" id="SMF16973.1"/>
    </source>
</evidence>
<comment type="pathway">
    <text evidence="4">Amino-acid biosynthesis; L-valine biosynthesis; L-valine from pyruvate: step 4/4.</text>
</comment>
<evidence type="ECO:0000256" key="9">
    <source>
        <dbReference type="ARBA" id="ARBA00022898"/>
    </source>
</evidence>
<dbReference type="InterPro" id="IPR043131">
    <property type="entry name" value="BCAT-like_N"/>
</dbReference>
<sequence length="307" mass="33745">MDSSQDFSPEAFLGGAAFIDGRFVPIGEAKISVLDRGLSRSDATYDVTNVWKGWIFRLDDHLERFERNMAALRLKAPYARERIREILIECVRLSGLQDSFLQMTCTRGLTPKGSRDPRTAVNTFYAFAVPFVWIADPEQQKTGLNLHISSIERISPKSVDPRTKNFHWIDLTLGLFEAYDAGCDLEVLIDGAGNITEGPGFNVFVRKGGRLVTPDAGVFDGMTRRTVIELCAETNIAVTAEAVPVEAVRGADEIFITSTAGGVMPVTRLDGIPVGDGTPGPLTRRLKDLYWSKKEAGWLGTPVDYGA</sequence>
<comment type="catalytic activity">
    <reaction evidence="12">
        <text>L-isoleucine + 2-oxoglutarate = (S)-3-methyl-2-oxopentanoate + L-glutamate</text>
        <dbReference type="Rhea" id="RHEA:24801"/>
        <dbReference type="ChEBI" id="CHEBI:16810"/>
        <dbReference type="ChEBI" id="CHEBI:29985"/>
        <dbReference type="ChEBI" id="CHEBI:35146"/>
        <dbReference type="ChEBI" id="CHEBI:58045"/>
        <dbReference type="EC" id="2.6.1.42"/>
    </reaction>
</comment>
<dbReference type="PANTHER" id="PTHR42743">
    <property type="entry name" value="AMINO-ACID AMINOTRANSFERASE"/>
    <property type="match status" value="1"/>
</dbReference>
<evidence type="ECO:0000256" key="13">
    <source>
        <dbReference type="ARBA" id="ARBA00049229"/>
    </source>
</evidence>
<comment type="catalytic activity">
    <reaction evidence="13">
        <text>L-leucine + 2-oxoglutarate = 4-methyl-2-oxopentanoate + L-glutamate</text>
        <dbReference type="Rhea" id="RHEA:18321"/>
        <dbReference type="ChEBI" id="CHEBI:16810"/>
        <dbReference type="ChEBI" id="CHEBI:17865"/>
        <dbReference type="ChEBI" id="CHEBI:29985"/>
        <dbReference type="ChEBI" id="CHEBI:57427"/>
        <dbReference type="EC" id="2.6.1.42"/>
    </reaction>
</comment>
<dbReference type="Gene3D" id="3.20.10.10">
    <property type="entry name" value="D-amino Acid Aminotransferase, subunit A, domain 2"/>
    <property type="match status" value="1"/>
</dbReference>
<organism evidence="14 15">
    <name type="scientific">Tistlia consotensis USBA 355</name>
    <dbReference type="NCBI Taxonomy" id="560819"/>
    <lineage>
        <taxon>Bacteria</taxon>
        <taxon>Pseudomonadati</taxon>
        <taxon>Pseudomonadota</taxon>
        <taxon>Alphaproteobacteria</taxon>
        <taxon>Rhodospirillales</taxon>
        <taxon>Rhodovibrionaceae</taxon>
        <taxon>Tistlia</taxon>
    </lineage>
</organism>
<protein>
    <recommendedName>
        <fullName evidence="8">Probable branched-chain-amino-acid aminotransferase</fullName>
        <ecNumber evidence="7">2.6.1.42</ecNumber>
    </recommendedName>
</protein>
<keyword evidence="14" id="KW-0808">Transferase</keyword>
<evidence type="ECO:0000256" key="6">
    <source>
        <dbReference type="ARBA" id="ARBA00009320"/>
    </source>
</evidence>
<dbReference type="RefSeq" id="WP_085122530.1">
    <property type="nucleotide sequence ID" value="NZ_FWZX01000006.1"/>
</dbReference>
<keyword evidence="15" id="KW-1185">Reference proteome</keyword>
<comment type="similarity">
    <text evidence="6">Belongs to the class-IV pyridoxal-phosphate-dependent aminotransferase family.</text>
</comment>
<evidence type="ECO:0000256" key="12">
    <source>
        <dbReference type="ARBA" id="ARBA00048798"/>
    </source>
</evidence>
<dbReference type="InterPro" id="IPR050571">
    <property type="entry name" value="Class-IV_PLP-Dep_Aminotrnsfr"/>
</dbReference>
<dbReference type="Pfam" id="PF01063">
    <property type="entry name" value="Aminotran_4"/>
    <property type="match status" value="1"/>
</dbReference>
<accession>A0A1Y6BRC8</accession>
<keyword evidence="9" id="KW-0663">Pyridoxal phosphate</keyword>
<dbReference type="EMBL" id="FWZX01000006">
    <property type="protein sequence ID" value="SMF16973.1"/>
    <property type="molecule type" value="Genomic_DNA"/>
</dbReference>
<evidence type="ECO:0000256" key="10">
    <source>
        <dbReference type="ARBA" id="ARBA00023304"/>
    </source>
</evidence>
<dbReference type="STRING" id="560819.SAMN05428998_10675"/>
<dbReference type="Gene3D" id="3.30.470.10">
    <property type="match status" value="1"/>
</dbReference>
<evidence type="ECO:0000256" key="5">
    <source>
        <dbReference type="ARBA" id="ARBA00005072"/>
    </source>
</evidence>
<dbReference type="InterPro" id="IPR001544">
    <property type="entry name" value="Aminotrans_IV"/>
</dbReference>
<dbReference type="GO" id="GO:0008652">
    <property type="term" value="P:amino acid biosynthetic process"/>
    <property type="evidence" value="ECO:0007669"/>
    <property type="project" value="UniProtKB-ARBA"/>
</dbReference>
<dbReference type="GO" id="GO:0009082">
    <property type="term" value="P:branched-chain amino acid biosynthetic process"/>
    <property type="evidence" value="ECO:0007669"/>
    <property type="project" value="UniProtKB-KW"/>
</dbReference>
<evidence type="ECO:0000256" key="7">
    <source>
        <dbReference type="ARBA" id="ARBA00013053"/>
    </source>
</evidence>
<reference evidence="14 15" key="1">
    <citation type="submission" date="2017-04" db="EMBL/GenBank/DDBJ databases">
        <authorList>
            <person name="Afonso C.L."/>
            <person name="Miller P.J."/>
            <person name="Scott M.A."/>
            <person name="Spackman E."/>
            <person name="Goraichik I."/>
            <person name="Dimitrov K.M."/>
            <person name="Suarez D.L."/>
            <person name="Swayne D.E."/>
        </authorList>
    </citation>
    <scope>NUCLEOTIDE SEQUENCE [LARGE SCALE GENOMIC DNA]</scope>
    <source>
        <strain evidence="14 15">USBA 355</strain>
    </source>
</reference>
<dbReference type="Proteomes" id="UP000192917">
    <property type="component" value="Unassembled WGS sequence"/>
</dbReference>
<dbReference type="EC" id="2.6.1.42" evidence="7"/>
<keyword evidence="10" id="KW-0100">Branched-chain amino acid biosynthesis</keyword>
<comment type="pathway">
    <text evidence="5">Amino-acid biosynthesis; L-leucine biosynthesis; L-leucine from 3-methyl-2-oxobutanoate: step 4/4.</text>
</comment>
<dbReference type="InterPro" id="IPR043132">
    <property type="entry name" value="BCAT-like_C"/>
</dbReference>
<evidence type="ECO:0000256" key="8">
    <source>
        <dbReference type="ARBA" id="ARBA00014472"/>
    </source>
</evidence>
<dbReference type="GO" id="GO:0004084">
    <property type="term" value="F:branched-chain-amino-acid transaminase activity"/>
    <property type="evidence" value="ECO:0007669"/>
    <property type="project" value="UniProtKB-EC"/>
</dbReference>
<dbReference type="SUPFAM" id="SSF56752">
    <property type="entry name" value="D-aminoacid aminotransferase-like PLP-dependent enzymes"/>
    <property type="match status" value="1"/>
</dbReference>
<keyword evidence="10" id="KW-0028">Amino-acid biosynthesis</keyword>
<keyword evidence="14" id="KW-0032">Aminotransferase</keyword>
<dbReference type="InterPro" id="IPR036038">
    <property type="entry name" value="Aminotransferase-like"/>
</dbReference>
<comment type="catalytic activity">
    <reaction evidence="11">
        <text>L-valine + 2-oxoglutarate = 3-methyl-2-oxobutanoate + L-glutamate</text>
        <dbReference type="Rhea" id="RHEA:24813"/>
        <dbReference type="ChEBI" id="CHEBI:11851"/>
        <dbReference type="ChEBI" id="CHEBI:16810"/>
        <dbReference type="ChEBI" id="CHEBI:29985"/>
        <dbReference type="ChEBI" id="CHEBI:57762"/>
        <dbReference type="EC" id="2.6.1.42"/>
    </reaction>
</comment>
<comment type="pathway">
    <text evidence="3">Amino-acid biosynthesis; L-isoleucine biosynthesis; L-isoleucine from 2-oxobutanoate: step 4/4.</text>
</comment>
<dbReference type="PANTHER" id="PTHR42743:SF11">
    <property type="entry name" value="AMINODEOXYCHORISMATE LYASE"/>
    <property type="match status" value="1"/>
</dbReference>
<evidence type="ECO:0000313" key="15">
    <source>
        <dbReference type="Proteomes" id="UP000192917"/>
    </source>
</evidence>
<evidence type="ECO:0000256" key="1">
    <source>
        <dbReference type="ARBA" id="ARBA00001933"/>
    </source>
</evidence>
<evidence type="ECO:0000256" key="4">
    <source>
        <dbReference type="ARBA" id="ARBA00004931"/>
    </source>
</evidence>
<name>A0A1Y6BRC8_9PROT</name>
<comment type="cofactor">
    <cofactor evidence="1">
        <name>pyridoxal 5'-phosphate</name>
        <dbReference type="ChEBI" id="CHEBI:597326"/>
    </cofactor>
</comment>
<dbReference type="FunFam" id="3.20.10.10:FF:000002">
    <property type="entry name" value="D-alanine aminotransferase"/>
    <property type="match status" value="1"/>
</dbReference>
<evidence type="ECO:0000256" key="3">
    <source>
        <dbReference type="ARBA" id="ARBA00004824"/>
    </source>
</evidence>
<evidence type="ECO:0000256" key="11">
    <source>
        <dbReference type="ARBA" id="ARBA00048212"/>
    </source>
</evidence>
<gene>
    <name evidence="14" type="ORF">SAMN05428998_10675</name>
</gene>
<comment type="function">
    <text evidence="2">Acts on leucine, isoleucine and valine.</text>
</comment>
<dbReference type="AlphaFoldDB" id="A0A1Y6BRC8"/>
<proteinExistence type="inferred from homology"/>